<proteinExistence type="predicted"/>
<dbReference type="AlphaFoldDB" id="A0AAQ3TRZ2"/>
<evidence type="ECO:0000256" key="1">
    <source>
        <dbReference type="SAM" id="MobiDB-lite"/>
    </source>
</evidence>
<feature type="compositionally biased region" description="Low complexity" evidence="1">
    <location>
        <begin position="16"/>
        <end position="29"/>
    </location>
</feature>
<dbReference type="Proteomes" id="UP001341281">
    <property type="component" value="Chromosome 05"/>
</dbReference>
<feature type="compositionally biased region" description="Pro residues" evidence="1">
    <location>
        <begin position="197"/>
        <end position="212"/>
    </location>
</feature>
<evidence type="ECO:0000313" key="3">
    <source>
        <dbReference type="Proteomes" id="UP001341281"/>
    </source>
</evidence>
<feature type="region of interest" description="Disordered" evidence="1">
    <location>
        <begin position="10"/>
        <end position="29"/>
    </location>
</feature>
<gene>
    <name evidence="2" type="ORF">U9M48_026000</name>
</gene>
<name>A0AAQ3TRZ2_PASNO</name>
<feature type="compositionally biased region" description="Pro residues" evidence="1">
    <location>
        <begin position="91"/>
        <end position="103"/>
    </location>
</feature>
<accession>A0AAQ3TRZ2</accession>
<reference evidence="2 3" key="1">
    <citation type="submission" date="2024-02" db="EMBL/GenBank/DDBJ databases">
        <title>High-quality chromosome-scale genome assembly of Pensacola bahiagrass (Paspalum notatum Flugge var. saurae).</title>
        <authorList>
            <person name="Vega J.M."/>
            <person name="Podio M."/>
            <person name="Orjuela J."/>
            <person name="Siena L.A."/>
            <person name="Pessino S.C."/>
            <person name="Combes M.C."/>
            <person name="Mariac C."/>
            <person name="Albertini E."/>
            <person name="Pupilli F."/>
            <person name="Ortiz J.P.A."/>
            <person name="Leblanc O."/>
        </authorList>
    </citation>
    <scope>NUCLEOTIDE SEQUENCE [LARGE SCALE GENOMIC DNA]</scope>
    <source>
        <strain evidence="2">R1</strain>
        <tissue evidence="2">Leaf</tissue>
    </source>
</reference>
<sequence length="315" mass="32990">MTITRVRVVRSRVRDPSATPRRLSLRPPSTLRAAFLSRHERLPPPAPDCSRCRAARLPSLQSARPIRIAGAASPRSRCSPRRLPRHLPLPDATPPSNAAPPPSDGRAPHPSTAPPPCMDGRLAPGPRAPGAWRQDPGRQAWTGTEPGRSRGTGTEPGRSRGTAPERIGGAGAWRPVARRQGLAPGAPAPGPGAGAPAPGPHYSPTPLSPPPSLSLSPPASLSLPPPLSPSLSQSRGAAARPSLSLSRRAEAAPPPPPPSLSDSQPRTLAQPPRFPEPFAPKLQHHSLPFASNSLSPNSEDLLLRRSPAHTVKGTN</sequence>
<protein>
    <submittedName>
        <fullName evidence="2">Uncharacterized protein</fullName>
    </submittedName>
</protein>
<feature type="compositionally biased region" description="Polar residues" evidence="1">
    <location>
        <begin position="289"/>
        <end position="298"/>
    </location>
</feature>
<feature type="compositionally biased region" description="Low complexity" evidence="1">
    <location>
        <begin position="213"/>
        <end position="222"/>
    </location>
</feature>
<dbReference type="EMBL" id="CP144749">
    <property type="protein sequence ID" value="WVZ78259.1"/>
    <property type="molecule type" value="Genomic_DNA"/>
</dbReference>
<organism evidence="2 3">
    <name type="scientific">Paspalum notatum var. saurae</name>
    <dbReference type="NCBI Taxonomy" id="547442"/>
    <lineage>
        <taxon>Eukaryota</taxon>
        <taxon>Viridiplantae</taxon>
        <taxon>Streptophyta</taxon>
        <taxon>Embryophyta</taxon>
        <taxon>Tracheophyta</taxon>
        <taxon>Spermatophyta</taxon>
        <taxon>Magnoliopsida</taxon>
        <taxon>Liliopsida</taxon>
        <taxon>Poales</taxon>
        <taxon>Poaceae</taxon>
        <taxon>PACMAD clade</taxon>
        <taxon>Panicoideae</taxon>
        <taxon>Andropogonodae</taxon>
        <taxon>Paspaleae</taxon>
        <taxon>Paspalinae</taxon>
        <taxon>Paspalum</taxon>
    </lineage>
</organism>
<feature type="region of interest" description="Disordered" evidence="1">
    <location>
        <begin position="56"/>
        <end position="315"/>
    </location>
</feature>
<evidence type="ECO:0000313" key="2">
    <source>
        <dbReference type="EMBL" id="WVZ78259.1"/>
    </source>
</evidence>
<keyword evidence="3" id="KW-1185">Reference proteome</keyword>